<feature type="region of interest" description="Disordered" evidence="1">
    <location>
        <begin position="1"/>
        <end position="52"/>
    </location>
</feature>
<dbReference type="AlphaFoldDB" id="A0A1E7ETK0"/>
<dbReference type="Proteomes" id="UP000095751">
    <property type="component" value="Unassembled WGS sequence"/>
</dbReference>
<evidence type="ECO:0000313" key="2">
    <source>
        <dbReference type="EMBL" id="OEU08883.1"/>
    </source>
</evidence>
<proteinExistence type="predicted"/>
<protein>
    <submittedName>
        <fullName evidence="2">Uncharacterized protein</fullName>
    </submittedName>
</protein>
<feature type="compositionally biased region" description="Basic residues" evidence="1">
    <location>
        <begin position="323"/>
        <end position="336"/>
    </location>
</feature>
<feature type="compositionally biased region" description="Acidic residues" evidence="1">
    <location>
        <begin position="11"/>
        <end position="20"/>
    </location>
</feature>
<reference evidence="2 3" key="1">
    <citation type="submission" date="2016-09" db="EMBL/GenBank/DDBJ databases">
        <title>Extensive genetic diversity and differential bi-allelic expression allows diatom success in the polar Southern Ocean.</title>
        <authorList>
            <consortium name="DOE Joint Genome Institute"/>
            <person name="Mock T."/>
            <person name="Otillar R.P."/>
            <person name="Strauss J."/>
            <person name="Dupont C."/>
            <person name="Frickenhaus S."/>
            <person name="Maumus F."/>
            <person name="Mcmullan M."/>
            <person name="Sanges R."/>
            <person name="Schmutz J."/>
            <person name="Toseland A."/>
            <person name="Valas R."/>
            <person name="Veluchamy A."/>
            <person name="Ward B.J."/>
            <person name="Allen A."/>
            <person name="Barry K."/>
            <person name="Falciatore A."/>
            <person name="Ferrante M."/>
            <person name="Fortunato A.E."/>
            <person name="Gloeckner G."/>
            <person name="Gruber A."/>
            <person name="Hipkin R."/>
            <person name="Janech M."/>
            <person name="Kroth P."/>
            <person name="Leese F."/>
            <person name="Lindquist E."/>
            <person name="Lyon B.R."/>
            <person name="Martin J."/>
            <person name="Mayer C."/>
            <person name="Parker M."/>
            <person name="Quesneville H."/>
            <person name="Raymond J."/>
            <person name="Uhlig C."/>
            <person name="Valentin K.U."/>
            <person name="Worden A.Z."/>
            <person name="Armbrust E.V."/>
            <person name="Bowler C."/>
            <person name="Green B."/>
            <person name="Moulton V."/>
            <person name="Van Oosterhout C."/>
            <person name="Grigoriev I."/>
        </authorList>
    </citation>
    <scope>NUCLEOTIDE SEQUENCE [LARGE SCALE GENOMIC DNA]</scope>
    <source>
        <strain evidence="2 3">CCMP1102</strain>
    </source>
</reference>
<dbReference type="KEGG" id="fcy:FRACYDRAFT_249228"/>
<feature type="region of interest" description="Disordered" evidence="1">
    <location>
        <begin position="319"/>
        <end position="383"/>
    </location>
</feature>
<feature type="region of interest" description="Disordered" evidence="1">
    <location>
        <begin position="84"/>
        <end position="104"/>
    </location>
</feature>
<name>A0A1E7ETK0_9STRA</name>
<gene>
    <name evidence="2" type="ORF">FRACYDRAFT_249228</name>
</gene>
<accession>A0A1E7ETK0</accession>
<dbReference type="OrthoDB" id="10543030at2759"/>
<sequence>MSTALSLTDNVDVDADDDDNTSEHEENVKEVDDNDDDYLSDSSYESDSSDDEDVSNRTLLFLCEEGQLDRALIRVRDWDKRYPPCSGDNNAKKKKKNMRAADDDDKTRSIIKQELFRKNIHTGNYCLHEVLAGGIGDKSALELVERILERYRIDYPNESRNTIFKAQPKDSNKRTILQWCAWCKVPSYILKQVINANPECMLLRDNLSHGSRTPCDIAKRYWSDDPITMILKSSLDSHLPYRIQFNVHLCIDRIFKLSNHHADDDARKILTPFNKVDRKNTGLTPRTWFVAGVIGYTMSREMNNLALHIISFMGYGARNVGSKNKRKRKNTQKRRSAMSTKAATIKRTEQGGSNGSRDRNEETNSNNEESPEMRTRSSRKRKI</sequence>
<evidence type="ECO:0000256" key="1">
    <source>
        <dbReference type="SAM" id="MobiDB-lite"/>
    </source>
</evidence>
<dbReference type="EMBL" id="KV784378">
    <property type="protein sequence ID" value="OEU08883.1"/>
    <property type="molecule type" value="Genomic_DNA"/>
</dbReference>
<feature type="compositionally biased region" description="Basic and acidic residues" evidence="1">
    <location>
        <begin position="21"/>
        <end position="31"/>
    </location>
</feature>
<dbReference type="InParanoid" id="A0A1E7ETK0"/>
<evidence type="ECO:0000313" key="3">
    <source>
        <dbReference type="Proteomes" id="UP000095751"/>
    </source>
</evidence>
<keyword evidence="3" id="KW-1185">Reference proteome</keyword>
<organism evidence="2 3">
    <name type="scientific">Fragilariopsis cylindrus CCMP1102</name>
    <dbReference type="NCBI Taxonomy" id="635003"/>
    <lineage>
        <taxon>Eukaryota</taxon>
        <taxon>Sar</taxon>
        <taxon>Stramenopiles</taxon>
        <taxon>Ochrophyta</taxon>
        <taxon>Bacillariophyta</taxon>
        <taxon>Bacillariophyceae</taxon>
        <taxon>Bacillariophycidae</taxon>
        <taxon>Bacillariales</taxon>
        <taxon>Bacillariaceae</taxon>
        <taxon>Fragilariopsis</taxon>
    </lineage>
</organism>